<feature type="compositionally biased region" description="Basic residues" evidence="2">
    <location>
        <begin position="395"/>
        <end position="408"/>
    </location>
</feature>
<protein>
    <submittedName>
        <fullName evidence="3">Uncharacterized protein</fullName>
    </submittedName>
</protein>
<dbReference type="RefSeq" id="XP_038810880.1">
    <property type="nucleotide sequence ID" value="XM_038953038.1"/>
</dbReference>
<feature type="compositionally biased region" description="Low complexity" evidence="2">
    <location>
        <begin position="423"/>
        <end position="449"/>
    </location>
</feature>
<keyword evidence="1" id="KW-0175">Coiled coil</keyword>
<feature type="coiled-coil region" evidence="1">
    <location>
        <begin position="312"/>
        <end position="343"/>
    </location>
</feature>
<feature type="region of interest" description="Disordered" evidence="2">
    <location>
        <begin position="156"/>
        <end position="189"/>
    </location>
</feature>
<feature type="compositionally biased region" description="Basic and acidic residues" evidence="2">
    <location>
        <begin position="378"/>
        <end position="394"/>
    </location>
</feature>
<reference evidence="3 4" key="1">
    <citation type="journal article" date="2020" name="Genome Biol. Evol.">
        <title>Comparative genomics of Sclerotiniaceae.</title>
        <authorList>
            <person name="Valero Jimenez C.A."/>
            <person name="Steentjes M."/>
            <person name="Scholten O.E."/>
            <person name="Van Kan J.A.L."/>
        </authorList>
    </citation>
    <scope>NUCLEOTIDE SEQUENCE [LARGE SCALE GENOMIC DNA]</scope>
    <source>
        <strain evidence="3 4">B1</strain>
    </source>
</reference>
<comment type="caution">
    <text evidence="3">The sequence shown here is derived from an EMBL/GenBank/DDBJ whole genome shotgun (WGS) entry which is preliminary data.</text>
</comment>
<proteinExistence type="predicted"/>
<evidence type="ECO:0000313" key="4">
    <source>
        <dbReference type="Proteomes" id="UP000783213"/>
    </source>
</evidence>
<accession>A0ABQ7INT5</accession>
<feature type="compositionally biased region" description="Acidic residues" evidence="2">
    <location>
        <begin position="267"/>
        <end position="276"/>
    </location>
</feature>
<sequence>MSSQMSEEDQKANESHCQWFYDIQERVIDPSRELATPDQWLDAVKVIKKDVRSVFEGYSKETHQYLIAATTWWHFFVRSGVNIHDKPAFISRPRYISLDTLPPQLRDLQDTNSFEVPKNPVRAHAVAPPPYEVAEVDTPFPVYTGKKYGIAQHFAADPNAGRPSHDRQVVTTSASTEAPTPGSLSLGQAGRLAQKQSAIPSAGLVVAQYLDPVLKPSQKDIKDETARKKAERQKAEDAVRNNDFSSISREEAHRIMLTPIPPSDWANETEEDDTDLSDSSQGRNIYDEETGQYYDHKEYQKLLEGRLEKKMQEIVEKSMEALKKQLQEQIESQKANATKLQLTDEPLEDHILKSMPPKEAEQLAIRVLRQSKLQAEQEQLKTEQERTKTKEEKKKNKHQLKRERRREKNAKAADKDNSDVAQDAEASLDVSADSAVASSVDPTVTSSDVPAADPAANSSGDGEDGDV</sequence>
<organism evidence="3 4">
    <name type="scientific">Botrytis deweyae</name>
    <dbReference type="NCBI Taxonomy" id="2478750"/>
    <lineage>
        <taxon>Eukaryota</taxon>
        <taxon>Fungi</taxon>
        <taxon>Dikarya</taxon>
        <taxon>Ascomycota</taxon>
        <taxon>Pezizomycotina</taxon>
        <taxon>Leotiomycetes</taxon>
        <taxon>Helotiales</taxon>
        <taxon>Sclerotiniaceae</taxon>
        <taxon>Botrytis</taxon>
    </lineage>
</organism>
<evidence type="ECO:0000256" key="2">
    <source>
        <dbReference type="SAM" id="MobiDB-lite"/>
    </source>
</evidence>
<feature type="region of interest" description="Disordered" evidence="2">
    <location>
        <begin position="220"/>
        <end position="241"/>
    </location>
</feature>
<name>A0ABQ7INT5_9HELO</name>
<dbReference type="GeneID" id="62232190"/>
<dbReference type="EMBL" id="RCSX01000010">
    <property type="protein sequence ID" value="KAF7929498.1"/>
    <property type="molecule type" value="Genomic_DNA"/>
</dbReference>
<feature type="compositionally biased region" description="Polar residues" evidence="2">
    <location>
        <begin position="169"/>
        <end position="186"/>
    </location>
</feature>
<feature type="compositionally biased region" description="Basic and acidic residues" evidence="2">
    <location>
        <begin position="409"/>
        <end position="418"/>
    </location>
</feature>
<feature type="region of interest" description="Disordered" evidence="2">
    <location>
        <begin position="260"/>
        <end position="283"/>
    </location>
</feature>
<feature type="compositionally biased region" description="Basic and acidic residues" evidence="2">
    <location>
        <begin position="220"/>
        <end position="240"/>
    </location>
</feature>
<feature type="region of interest" description="Disordered" evidence="2">
    <location>
        <begin position="375"/>
        <end position="467"/>
    </location>
</feature>
<dbReference type="Proteomes" id="UP000783213">
    <property type="component" value="Unassembled WGS sequence"/>
</dbReference>
<gene>
    <name evidence="3" type="ORF">EAE98_005416</name>
</gene>
<evidence type="ECO:0000313" key="3">
    <source>
        <dbReference type="EMBL" id="KAF7929498.1"/>
    </source>
</evidence>
<keyword evidence="4" id="KW-1185">Reference proteome</keyword>
<evidence type="ECO:0000256" key="1">
    <source>
        <dbReference type="SAM" id="Coils"/>
    </source>
</evidence>